<dbReference type="EMBL" id="ATBP01000410">
    <property type="protein sequence ID" value="ETR70522.1"/>
    <property type="molecule type" value="Genomic_DNA"/>
</dbReference>
<name>A0A1V1P6K9_9BACT</name>
<organism evidence="2 3">
    <name type="scientific">Candidatus Magnetoglobus multicellularis str. Araruama</name>
    <dbReference type="NCBI Taxonomy" id="890399"/>
    <lineage>
        <taxon>Bacteria</taxon>
        <taxon>Pseudomonadati</taxon>
        <taxon>Thermodesulfobacteriota</taxon>
        <taxon>Desulfobacteria</taxon>
        <taxon>Desulfobacterales</taxon>
        <taxon>Desulfobacteraceae</taxon>
        <taxon>Candidatus Magnetoglobus</taxon>
    </lineage>
</organism>
<dbReference type="PANTHER" id="PTHR33295">
    <property type="entry name" value="ATPASE"/>
    <property type="match status" value="1"/>
</dbReference>
<dbReference type="InterPro" id="IPR025420">
    <property type="entry name" value="DUF4143"/>
</dbReference>
<dbReference type="AlphaFoldDB" id="A0A1V1P6K9"/>
<comment type="caution">
    <text evidence="2">The sequence shown here is derived from an EMBL/GenBank/DDBJ whole genome shotgun (WGS) entry which is preliminary data.</text>
</comment>
<dbReference type="PANTHER" id="PTHR33295:SF19">
    <property type="entry name" value="ARCHAEAL ATPASE"/>
    <property type="match status" value="1"/>
</dbReference>
<dbReference type="Proteomes" id="UP000189670">
    <property type="component" value="Unassembled WGS sequence"/>
</dbReference>
<sequence length="129" mass="15221">MRAGFKTYSVDTGLRNRVAFSFSKNSGKLVENIVFCHLKRLYDEIYYYSNGGEIDFVVKEGIKITKRIQVWYDDISIETIPERELKCFDKPVENNDEYECILITNNYERIIKNKSKTIQCIPITKYLLL</sequence>
<feature type="domain" description="DUF4143" evidence="1">
    <location>
        <begin position="3"/>
        <end position="60"/>
    </location>
</feature>
<evidence type="ECO:0000259" key="1">
    <source>
        <dbReference type="Pfam" id="PF13635"/>
    </source>
</evidence>
<accession>A0A1V1P6K9</accession>
<proteinExistence type="predicted"/>
<protein>
    <submittedName>
        <fullName evidence="2">ATPase</fullName>
    </submittedName>
</protein>
<dbReference type="Pfam" id="PF13635">
    <property type="entry name" value="DUF4143"/>
    <property type="match status" value="1"/>
</dbReference>
<evidence type="ECO:0000313" key="2">
    <source>
        <dbReference type="EMBL" id="ETR70522.1"/>
    </source>
</evidence>
<reference evidence="3" key="1">
    <citation type="submission" date="2012-11" db="EMBL/GenBank/DDBJ databases">
        <authorList>
            <person name="Lucero-Rivera Y.E."/>
            <person name="Tovar-Ramirez D."/>
        </authorList>
    </citation>
    <scope>NUCLEOTIDE SEQUENCE [LARGE SCALE GENOMIC DNA]</scope>
    <source>
        <strain evidence="3">Araruama</strain>
    </source>
</reference>
<evidence type="ECO:0000313" key="3">
    <source>
        <dbReference type="Proteomes" id="UP000189670"/>
    </source>
</evidence>
<gene>
    <name evidence="2" type="ORF">OMM_08754</name>
</gene>